<dbReference type="CDD" id="cd00775">
    <property type="entry name" value="LysRS_core"/>
    <property type="match status" value="1"/>
</dbReference>
<keyword evidence="8" id="KW-0963">Cytoplasm</keyword>
<evidence type="ECO:0000256" key="5">
    <source>
        <dbReference type="ARBA" id="ARBA00022840"/>
    </source>
</evidence>
<dbReference type="PANTHER" id="PTHR42918">
    <property type="entry name" value="LYSYL-TRNA SYNTHETASE"/>
    <property type="match status" value="1"/>
</dbReference>
<dbReference type="Gene3D" id="3.30.930.10">
    <property type="entry name" value="Bira Bifunctional Protein, Domain 2"/>
    <property type="match status" value="1"/>
</dbReference>
<dbReference type="GO" id="GO:0005829">
    <property type="term" value="C:cytosol"/>
    <property type="evidence" value="ECO:0007669"/>
    <property type="project" value="TreeGrafter"/>
</dbReference>
<dbReference type="Gene3D" id="2.40.50.140">
    <property type="entry name" value="Nucleic acid-binding proteins"/>
    <property type="match status" value="1"/>
</dbReference>
<evidence type="ECO:0000256" key="6">
    <source>
        <dbReference type="ARBA" id="ARBA00023146"/>
    </source>
</evidence>
<keyword evidence="6 8" id="KW-0030">Aminoacyl-tRNA synthetase</keyword>
<keyword evidence="13" id="KW-1185">Reference proteome</keyword>
<gene>
    <name evidence="8 12" type="primary">lysS</name>
    <name evidence="12" type="ORF">Poly30_29570</name>
</gene>
<dbReference type="CDD" id="cd04322">
    <property type="entry name" value="LysRS_N"/>
    <property type="match status" value="1"/>
</dbReference>
<evidence type="ECO:0000256" key="9">
    <source>
        <dbReference type="RuleBase" id="RU000336"/>
    </source>
</evidence>
<evidence type="ECO:0000256" key="7">
    <source>
        <dbReference type="ARBA" id="ARBA00048573"/>
    </source>
</evidence>
<accession>A0A518ETM5</accession>
<proteinExistence type="inferred from homology"/>
<evidence type="ECO:0000256" key="8">
    <source>
        <dbReference type="HAMAP-Rule" id="MF_00252"/>
    </source>
</evidence>
<evidence type="ECO:0000256" key="1">
    <source>
        <dbReference type="ARBA" id="ARBA00008226"/>
    </source>
</evidence>
<evidence type="ECO:0000256" key="3">
    <source>
        <dbReference type="ARBA" id="ARBA00022723"/>
    </source>
</evidence>
<dbReference type="SUPFAM" id="SSF50249">
    <property type="entry name" value="Nucleic acid-binding proteins"/>
    <property type="match status" value="1"/>
</dbReference>
<dbReference type="NCBIfam" id="TIGR00499">
    <property type="entry name" value="lysS_bact"/>
    <property type="match status" value="1"/>
</dbReference>
<evidence type="ECO:0000256" key="4">
    <source>
        <dbReference type="ARBA" id="ARBA00022741"/>
    </source>
</evidence>
<organism evidence="12 13">
    <name type="scientific">Saltatorellus ferox</name>
    <dbReference type="NCBI Taxonomy" id="2528018"/>
    <lineage>
        <taxon>Bacteria</taxon>
        <taxon>Pseudomonadati</taxon>
        <taxon>Planctomycetota</taxon>
        <taxon>Planctomycetia</taxon>
        <taxon>Planctomycetia incertae sedis</taxon>
        <taxon>Saltatorellus</taxon>
    </lineage>
</organism>
<evidence type="ECO:0000313" key="13">
    <source>
        <dbReference type="Proteomes" id="UP000320390"/>
    </source>
</evidence>
<dbReference type="Pfam" id="PF01336">
    <property type="entry name" value="tRNA_anti-codon"/>
    <property type="match status" value="1"/>
</dbReference>
<comment type="subunit">
    <text evidence="8">Homodimer.</text>
</comment>
<feature type="domain" description="Aminoacyl-transfer RNA synthetases class-II family profile" evidence="11">
    <location>
        <begin position="172"/>
        <end position="477"/>
    </location>
</feature>
<protein>
    <recommendedName>
        <fullName evidence="8">Lysine--tRNA ligase</fullName>
        <ecNumber evidence="8">6.1.1.6</ecNumber>
    </recommendedName>
    <alternativeName>
        <fullName evidence="8">Lysyl-tRNA synthetase</fullName>
        <shortName evidence="8">LysRS</shortName>
    </alternativeName>
</protein>
<dbReference type="InterPro" id="IPR004365">
    <property type="entry name" value="NA-bd_OB_tRNA"/>
</dbReference>
<dbReference type="PROSITE" id="PS50862">
    <property type="entry name" value="AA_TRNA_LIGASE_II"/>
    <property type="match status" value="1"/>
</dbReference>
<dbReference type="EMBL" id="CP036434">
    <property type="protein sequence ID" value="QDV07432.1"/>
    <property type="molecule type" value="Genomic_DNA"/>
</dbReference>
<name>A0A518ETM5_9BACT</name>
<keyword evidence="4 8" id="KW-0547">Nucleotide-binding</keyword>
<dbReference type="InterPro" id="IPR006195">
    <property type="entry name" value="aa-tRNA-synth_II"/>
</dbReference>
<dbReference type="InterPro" id="IPR004364">
    <property type="entry name" value="Aa-tRNA-synt_II"/>
</dbReference>
<dbReference type="GO" id="GO:0005524">
    <property type="term" value="F:ATP binding"/>
    <property type="evidence" value="ECO:0007669"/>
    <property type="project" value="UniProtKB-UniRule"/>
</dbReference>
<dbReference type="Proteomes" id="UP000320390">
    <property type="component" value="Chromosome"/>
</dbReference>
<feature type="binding site" evidence="8">
    <location>
        <position position="402"/>
    </location>
    <ligand>
        <name>Mg(2+)</name>
        <dbReference type="ChEBI" id="CHEBI:18420"/>
        <label>1</label>
    </ligand>
</feature>
<reference evidence="12 13" key="1">
    <citation type="submission" date="2019-02" db="EMBL/GenBank/DDBJ databases">
        <title>Deep-cultivation of Planctomycetes and their phenomic and genomic characterization uncovers novel biology.</title>
        <authorList>
            <person name="Wiegand S."/>
            <person name="Jogler M."/>
            <person name="Boedeker C."/>
            <person name="Pinto D."/>
            <person name="Vollmers J."/>
            <person name="Rivas-Marin E."/>
            <person name="Kohn T."/>
            <person name="Peeters S.H."/>
            <person name="Heuer A."/>
            <person name="Rast P."/>
            <person name="Oberbeckmann S."/>
            <person name="Bunk B."/>
            <person name="Jeske O."/>
            <person name="Meyerdierks A."/>
            <person name="Storesund J.E."/>
            <person name="Kallscheuer N."/>
            <person name="Luecker S."/>
            <person name="Lage O.M."/>
            <person name="Pohl T."/>
            <person name="Merkel B.J."/>
            <person name="Hornburger P."/>
            <person name="Mueller R.-W."/>
            <person name="Bruemmer F."/>
            <person name="Labrenz M."/>
            <person name="Spormann A.M."/>
            <person name="Op den Camp H."/>
            <person name="Overmann J."/>
            <person name="Amann R."/>
            <person name="Jetten M.S.M."/>
            <person name="Mascher T."/>
            <person name="Medema M.H."/>
            <person name="Devos D.P."/>
            <person name="Kaster A.-K."/>
            <person name="Ovreas L."/>
            <person name="Rohde M."/>
            <person name="Galperin M.Y."/>
            <person name="Jogler C."/>
        </authorList>
    </citation>
    <scope>NUCLEOTIDE SEQUENCE [LARGE SCALE GENOMIC DNA]</scope>
    <source>
        <strain evidence="12 13">Poly30</strain>
    </source>
</reference>
<keyword evidence="3 8" id="KW-0479">Metal-binding</keyword>
<dbReference type="GO" id="GO:0000287">
    <property type="term" value="F:magnesium ion binding"/>
    <property type="evidence" value="ECO:0007669"/>
    <property type="project" value="UniProtKB-UniRule"/>
</dbReference>
<dbReference type="GO" id="GO:0006430">
    <property type="term" value="P:lysyl-tRNA aminoacylation"/>
    <property type="evidence" value="ECO:0007669"/>
    <property type="project" value="UniProtKB-UniRule"/>
</dbReference>
<evidence type="ECO:0000256" key="2">
    <source>
        <dbReference type="ARBA" id="ARBA00022598"/>
    </source>
</evidence>
<dbReference type="InterPro" id="IPR044136">
    <property type="entry name" value="Lys-tRNA-ligase_II_N"/>
</dbReference>
<keyword evidence="8" id="KW-0648">Protein biosynthesis</keyword>
<dbReference type="HAMAP" id="MF_00252">
    <property type="entry name" value="Lys_tRNA_synth_class2"/>
    <property type="match status" value="1"/>
</dbReference>
<dbReference type="SUPFAM" id="SSF55681">
    <property type="entry name" value="Class II aaRS and biotin synthetases"/>
    <property type="match status" value="1"/>
</dbReference>
<keyword evidence="2 8" id="KW-0436">Ligase</keyword>
<dbReference type="NCBIfam" id="NF001756">
    <property type="entry name" value="PRK00484.1"/>
    <property type="match status" value="1"/>
</dbReference>
<dbReference type="Pfam" id="PF00152">
    <property type="entry name" value="tRNA-synt_2"/>
    <property type="match status" value="1"/>
</dbReference>
<dbReference type="GO" id="GO:0000049">
    <property type="term" value="F:tRNA binding"/>
    <property type="evidence" value="ECO:0007669"/>
    <property type="project" value="TreeGrafter"/>
</dbReference>
<comment type="similarity">
    <text evidence="1 8">Belongs to the class-II aminoacyl-tRNA synthetase family.</text>
</comment>
<dbReference type="PRINTS" id="PR00982">
    <property type="entry name" value="TRNASYNTHLYS"/>
</dbReference>
<dbReference type="PANTHER" id="PTHR42918:SF15">
    <property type="entry name" value="LYSINE--TRNA LIGASE, CHLOROPLASTIC_MITOCHONDRIAL"/>
    <property type="match status" value="1"/>
</dbReference>
<feature type="binding site" evidence="8">
    <location>
        <position position="402"/>
    </location>
    <ligand>
        <name>Mg(2+)</name>
        <dbReference type="ChEBI" id="CHEBI:18420"/>
        <label>2</label>
    </ligand>
</feature>
<dbReference type="EC" id="6.1.1.6" evidence="8"/>
<keyword evidence="5 8" id="KW-0067">ATP-binding</keyword>
<comment type="subcellular location">
    <subcellularLocation>
        <location evidence="8">Cytoplasm</location>
    </subcellularLocation>
</comment>
<dbReference type="InterPro" id="IPR002313">
    <property type="entry name" value="Lys-tRNA-ligase_II"/>
</dbReference>
<evidence type="ECO:0000313" key="12">
    <source>
        <dbReference type="EMBL" id="QDV07432.1"/>
    </source>
</evidence>
<dbReference type="AlphaFoldDB" id="A0A518ETM5"/>
<comment type="catalytic activity">
    <reaction evidence="7 8 9">
        <text>tRNA(Lys) + L-lysine + ATP = L-lysyl-tRNA(Lys) + AMP + diphosphate</text>
        <dbReference type="Rhea" id="RHEA:20792"/>
        <dbReference type="Rhea" id="RHEA-COMP:9696"/>
        <dbReference type="Rhea" id="RHEA-COMP:9697"/>
        <dbReference type="ChEBI" id="CHEBI:30616"/>
        <dbReference type="ChEBI" id="CHEBI:32551"/>
        <dbReference type="ChEBI" id="CHEBI:33019"/>
        <dbReference type="ChEBI" id="CHEBI:78442"/>
        <dbReference type="ChEBI" id="CHEBI:78529"/>
        <dbReference type="ChEBI" id="CHEBI:456215"/>
        <dbReference type="EC" id="6.1.1.6"/>
    </reaction>
</comment>
<dbReference type="InterPro" id="IPR018149">
    <property type="entry name" value="Lys-tRNA-synth_II_C"/>
</dbReference>
<dbReference type="GO" id="GO:0004824">
    <property type="term" value="F:lysine-tRNA ligase activity"/>
    <property type="evidence" value="ECO:0007669"/>
    <property type="project" value="UniProtKB-UniRule"/>
</dbReference>
<evidence type="ECO:0000256" key="10">
    <source>
        <dbReference type="SAM" id="MobiDB-lite"/>
    </source>
</evidence>
<dbReference type="RefSeq" id="WP_419190188.1">
    <property type="nucleotide sequence ID" value="NZ_CP036434.1"/>
</dbReference>
<comment type="cofactor">
    <cofactor evidence="8 9">
        <name>Mg(2+)</name>
        <dbReference type="ChEBI" id="CHEBI:18420"/>
    </cofactor>
    <text evidence="8 9">Binds 3 Mg(2+) ions per subunit.</text>
</comment>
<evidence type="ECO:0000259" key="11">
    <source>
        <dbReference type="PROSITE" id="PS50862"/>
    </source>
</evidence>
<feature type="binding site" evidence="8">
    <location>
        <position position="395"/>
    </location>
    <ligand>
        <name>Mg(2+)</name>
        <dbReference type="ChEBI" id="CHEBI:18420"/>
        <label>1</label>
    </ligand>
</feature>
<dbReference type="InterPro" id="IPR012340">
    <property type="entry name" value="NA-bd_OB-fold"/>
</dbReference>
<feature type="region of interest" description="Disordered" evidence="10">
    <location>
        <begin position="484"/>
        <end position="503"/>
    </location>
</feature>
<sequence>MTNLAHPDRLAKIEAMRAEGVDPYPARGVDATPIADLLARVGTPDEPGPAIGTTVTIAGRMLGLRDFGKLIFSPILDRTGRLQIGIKKDQMADWWPRRKWLDGGDLVGATGELAFTQKGEPTIWVTELQLLSKSVAAPPEKWHGLTDVEARYRRRYVDLWASEGVSEVFIKRSRAMSLTRRFLEDQGYLEVETPTLHPIAGGAAARPFITHHNALDADLYLRIAPELYLKRLIVGGMERVFEVSRNFRNEGLSTRHNPEFTMLELYEAQADYRRMMEIVEGLFELLATELNGTTDITFRGGDYSMKAPFQKLRYTDLFREHAGCEFDDETAVRAKAKELKLNHESDDYWKLMSDVFDETVEPHLSGPIFVTHYPVQISPLAKADPADPRLTERFEVFVACMELGNAFSELNDPAEQERRFEEQVASKDPESPGEVDVDYVQALEYGMPPTGGLGIGMDRLVMLLTGQDSIRDVLLFPAMRKLPTDQEETDETVAAGAASEGGA</sequence>
<keyword evidence="8 9" id="KW-0460">Magnesium</keyword>
<dbReference type="InterPro" id="IPR045864">
    <property type="entry name" value="aa-tRNA-synth_II/BPL/LPL"/>
</dbReference>